<dbReference type="Proteomes" id="UP000477488">
    <property type="component" value="Unassembled WGS sequence"/>
</dbReference>
<organism evidence="1 2">
    <name type="scientific">Desulfovibrio porci</name>
    <dbReference type="NCBI Taxonomy" id="2605782"/>
    <lineage>
        <taxon>Bacteria</taxon>
        <taxon>Pseudomonadati</taxon>
        <taxon>Thermodesulfobacteriota</taxon>
        <taxon>Desulfovibrionia</taxon>
        <taxon>Desulfovibrionales</taxon>
        <taxon>Desulfovibrionaceae</taxon>
        <taxon>Desulfovibrio</taxon>
    </lineage>
</organism>
<reference evidence="1 2" key="1">
    <citation type="submission" date="2019-09" db="EMBL/GenBank/DDBJ databases">
        <title>In-depth cultivation of the pig gut microbiome towards novel bacterial diversity and tailored functional studies.</title>
        <authorList>
            <person name="Wylensek D."/>
            <person name="Hitch T.C.A."/>
            <person name="Clavel T."/>
        </authorList>
    </citation>
    <scope>NUCLEOTIDE SEQUENCE [LARGE SCALE GENOMIC DNA]</scope>
    <source>
        <strain evidence="1 2">PG-178-WT-4</strain>
    </source>
</reference>
<dbReference type="EMBL" id="VUMH01000002">
    <property type="protein sequence ID" value="MSS27119.1"/>
    <property type="molecule type" value="Genomic_DNA"/>
</dbReference>
<sequence length="114" mass="12746">MENFNQNIIKYKAGFLNQAAALGNISKICRITDLSRDARYRYQTARNASGVSRCLKSVEITQYKSWMKKTTEQAVIGFVMELPAHRQVRTGSELRKESAFISPSRVAPLGCGTA</sequence>
<dbReference type="AlphaFoldDB" id="A0A6L5XJ66"/>
<proteinExistence type="predicted"/>
<gene>
    <name evidence="1" type="ORF">FYJ44_03465</name>
</gene>
<accession>A0A6L5XJ66</accession>
<evidence type="ECO:0000313" key="1">
    <source>
        <dbReference type="EMBL" id="MSS27119.1"/>
    </source>
</evidence>
<comment type="caution">
    <text evidence="1">The sequence shown here is derived from an EMBL/GenBank/DDBJ whole genome shotgun (WGS) entry which is preliminary data.</text>
</comment>
<keyword evidence="2" id="KW-1185">Reference proteome</keyword>
<protein>
    <recommendedName>
        <fullName evidence="3">Transposase</fullName>
    </recommendedName>
</protein>
<dbReference type="RefSeq" id="WP_154509176.1">
    <property type="nucleotide sequence ID" value="NZ_JAXELC010000022.1"/>
</dbReference>
<evidence type="ECO:0008006" key="3">
    <source>
        <dbReference type="Google" id="ProtNLM"/>
    </source>
</evidence>
<evidence type="ECO:0000313" key="2">
    <source>
        <dbReference type="Proteomes" id="UP000477488"/>
    </source>
</evidence>
<name>A0A6L5XJ66_9BACT</name>